<evidence type="ECO:0000313" key="4">
    <source>
        <dbReference type="EMBL" id="DAD22257.1"/>
    </source>
</evidence>
<dbReference type="AlphaFoldDB" id="A0A822XQB8"/>
<dbReference type="Proteomes" id="UP000607653">
    <property type="component" value="Unassembled WGS sequence"/>
</dbReference>
<comment type="caution">
    <text evidence="1">The sequence shown here is derived from an EMBL/GenBank/DDBJ whole genome shotgun (WGS) entry which is preliminary data.</text>
</comment>
<dbReference type="EMBL" id="DUZY01000001">
    <property type="protein sequence ID" value="DAD22259.1"/>
    <property type="molecule type" value="Genomic_DNA"/>
</dbReference>
<name>A0A822XQB8_NELNU</name>
<protein>
    <submittedName>
        <fullName evidence="1">Uncharacterized protein</fullName>
    </submittedName>
</protein>
<evidence type="ECO:0000313" key="8">
    <source>
        <dbReference type="Proteomes" id="UP000607653"/>
    </source>
</evidence>
<dbReference type="EMBL" id="DUZY01000001">
    <property type="protein sequence ID" value="DAD22232.1"/>
    <property type="molecule type" value="Genomic_DNA"/>
</dbReference>
<evidence type="ECO:0000313" key="5">
    <source>
        <dbReference type="EMBL" id="DAD22259.1"/>
    </source>
</evidence>
<evidence type="ECO:0000313" key="1">
    <source>
        <dbReference type="EMBL" id="DAD22232.1"/>
    </source>
</evidence>
<proteinExistence type="predicted"/>
<accession>A0A822XQB8</accession>
<evidence type="ECO:0000313" key="7">
    <source>
        <dbReference type="EMBL" id="DAD22265.1"/>
    </source>
</evidence>
<dbReference type="EMBL" id="DUZY01000001">
    <property type="protein sequence ID" value="DAD22257.1"/>
    <property type="molecule type" value="Genomic_DNA"/>
</dbReference>
<reference evidence="1 8" key="1">
    <citation type="journal article" date="2020" name="Mol. Biol. Evol.">
        <title>Distinct Expression and Methylation Patterns for Genes with Different Fates following a Single Whole-Genome Duplication in Flowering Plants.</title>
        <authorList>
            <person name="Shi T."/>
            <person name="Rahmani R.S."/>
            <person name="Gugger P.F."/>
            <person name="Wang M."/>
            <person name="Li H."/>
            <person name="Zhang Y."/>
            <person name="Li Z."/>
            <person name="Wang Q."/>
            <person name="Van de Peer Y."/>
            <person name="Marchal K."/>
            <person name="Chen J."/>
        </authorList>
    </citation>
    <scope>NUCLEOTIDE SEQUENCE [LARGE SCALE GENOMIC DNA]</scope>
    <source>
        <tissue evidence="1">Leaf</tissue>
    </source>
</reference>
<dbReference type="EMBL" id="DUZY01000001">
    <property type="protein sequence ID" value="DAD22260.1"/>
    <property type="molecule type" value="Genomic_DNA"/>
</dbReference>
<organism evidence="1 8">
    <name type="scientific">Nelumbo nucifera</name>
    <name type="common">Sacred lotus</name>
    <dbReference type="NCBI Taxonomy" id="4432"/>
    <lineage>
        <taxon>Eukaryota</taxon>
        <taxon>Viridiplantae</taxon>
        <taxon>Streptophyta</taxon>
        <taxon>Embryophyta</taxon>
        <taxon>Tracheophyta</taxon>
        <taxon>Spermatophyta</taxon>
        <taxon>Magnoliopsida</taxon>
        <taxon>Proteales</taxon>
        <taxon>Nelumbonaceae</taxon>
        <taxon>Nelumbo</taxon>
    </lineage>
</organism>
<dbReference type="EMBL" id="DUZY01000001">
    <property type="protein sequence ID" value="DAD22250.1"/>
    <property type="molecule type" value="Genomic_DNA"/>
</dbReference>
<gene>
    <name evidence="1" type="ORF">HUJ06_023696</name>
    <name evidence="2" type="ORF">HUJ06_023709</name>
    <name evidence="3" type="ORF">HUJ06_023713</name>
    <name evidence="4" type="ORF">HUJ06_023720</name>
    <name evidence="5" type="ORF">HUJ06_023722</name>
    <name evidence="6" type="ORF">HUJ06_023723</name>
    <name evidence="7" type="ORF">HUJ06_023728</name>
</gene>
<sequence length="38" mass="4700">MEVRQLGKWNLRRYAGQFHDHITVNSRKEDIKKLDFRN</sequence>
<dbReference type="EMBL" id="DUZY01000001">
    <property type="protein sequence ID" value="DAD22265.1"/>
    <property type="molecule type" value="Genomic_DNA"/>
</dbReference>
<evidence type="ECO:0000313" key="3">
    <source>
        <dbReference type="EMBL" id="DAD22250.1"/>
    </source>
</evidence>
<dbReference type="EMBL" id="DUZY01000001">
    <property type="protein sequence ID" value="DAD22246.1"/>
    <property type="molecule type" value="Genomic_DNA"/>
</dbReference>
<evidence type="ECO:0000313" key="2">
    <source>
        <dbReference type="EMBL" id="DAD22246.1"/>
    </source>
</evidence>
<keyword evidence="8" id="KW-1185">Reference proteome</keyword>
<evidence type="ECO:0000313" key="6">
    <source>
        <dbReference type="EMBL" id="DAD22260.1"/>
    </source>
</evidence>